<dbReference type="PANTHER" id="PTHR37610">
    <property type="entry name" value="CCHC-TYPE DOMAIN-CONTAINING PROTEIN"/>
    <property type="match status" value="1"/>
</dbReference>
<dbReference type="Pfam" id="PF14244">
    <property type="entry name" value="Retrotran_gag_3"/>
    <property type="match status" value="1"/>
</dbReference>
<dbReference type="Pfam" id="PF03732">
    <property type="entry name" value="Retrotrans_gag"/>
    <property type="match status" value="1"/>
</dbReference>
<name>A0AB40C7E9_DIOCR</name>
<evidence type="ECO:0000313" key="4">
    <source>
        <dbReference type="RefSeq" id="XP_039135772.1"/>
    </source>
</evidence>
<proteinExistence type="predicted"/>
<dbReference type="InterPro" id="IPR029472">
    <property type="entry name" value="Copia-like_N"/>
</dbReference>
<accession>A0AB40C7E9</accession>
<dbReference type="GeneID" id="120273204"/>
<sequence>MTGGISSSEPSSSLLHSDPYAIHHSNNPTAVLVQPFLTGDNHASWSRAMTLALRAKSKFGFVDGSLSKSTDAVLINNWGRCNDLVSSWILNSISLEIRPSILYPETASQIWNDLNESFSQSNVPKIYQLKRSISALKQEGMTISLYFTQLKLLWDELSSILPITP</sequence>
<dbReference type="PANTHER" id="PTHR37610:SF97">
    <property type="entry name" value="RETROTRANSPOSON GAG DOMAIN-CONTAINING PROTEIN"/>
    <property type="match status" value="1"/>
</dbReference>
<feature type="domain" description="Retrotransposon gag" evidence="1">
    <location>
        <begin position="86"/>
        <end position="158"/>
    </location>
</feature>
<keyword evidence="3" id="KW-1185">Reference proteome</keyword>
<dbReference type="Proteomes" id="UP001515500">
    <property type="component" value="Chromosome 12"/>
</dbReference>
<dbReference type="RefSeq" id="XP_039135772.1">
    <property type="nucleotide sequence ID" value="XM_039279838.1"/>
</dbReference>
<organism evidence="3 4">
    <name type="scientific">Dioscorea cayennensis subsp. rotundata</name>
    <name type="common">White Guinea yam</name>
    <name type="synonym">Dioscorea rotundata</name>
    <dbReference type="NCBI Taxonomy" id="55577"/>
    <lineage>
        <taxon>Eukaryota</taxon>
        <taxon>Viridiplantae</taxon>
        <taxon>Streptophyta</taxon>
        <taxon>Embryophyta</taxon>
        <taxon>Tracheophyta</taxon>
        <taxon>Spermatophyta</taxon>
        <taxon>Magnoliopsida</taxon>
        <taxon>Liliopsida</taxon>
        <taxon>Dioscoreales</taxon>
        <taxon>Dioscoreaceae</taxon>
        <taxon>Dioscorea</taxon>
    </lineage>
</organism>
<dbReference type="InterPro" id="IPR005162">
    <property type="entry name" value="Retrotrans_gag_dom"/>
</dbReference>
<evidence type="ECO:0000259" key="2">
    <source>
        <dbReference type="Pfam" id="PF14244"/>
    </source>
</evidence>
<evidence type="ECO:0000259" key="1">
    <source>
        <dbReference type="Pfam" id="PF03732"/>
    </source>
</evidence>
<reference evidence="4" key="1">
    <citation type="submission" date="2025-08" db="UniProtKB">
        <authorList>
            <consortium name="RefSeq"/>
        </authorList>
    </citation>
    <scope>IDENTIFICATION</scope>
</reference>
<protein>
    <submittedName>
        <fullName evidence="4">Uncharacterized protein LOC120273204</fullName>
    </submittedName>
</protein>
<feature type="domain" description="Retrotransposon Copia-like N-terminal" evidence="2">
    <location>
        <begin position="23"/>
        <end position="68"/>
    </location>
</feature>
<gene>
    <name evidence="4" type="primary">LOC120273204</name>
</gene>
<dbReference type="AlphaFoldDB" id="A0AB40C7E9"/>
<evidence type="ECO:0000313" key="3">
    <source>
        <dbReference type="Proteomes" id="UP001515500"/>
    </source>
</evidence>